<dbReference type="AlphaFoldDB" id="A0A8T1T3Y1"/>
<evidence type="ECO:0000256" key="2">
    <source>
        <dbReference type="ARBA" id="ARBA00019480"/>
    </source>
</evidence>
<feature type="non-terminal residue" evidence="5">
    <location>
        <position position="1"/>
    </location>
</feature>
<dbReference type="OrthoDB" id="9946895at2759"/>
<reference evidence="5 6" key="1">
    <citation type="journal article" date="2020" name="G3 (Bethesda)">
        <title>Draft Genome of the Common Snapping Turtle, Chelydra serpentina, a Model for Phenotypic Plasticity in Reptiles.</title>
        <authorList>
            <person name="Das D."/>
            <person name="Singh S.K."/>
            <person name="Bierstedt J."/>
            <person name="Erickson A."/>
            <person name="Galli G.L.J."/>
            <person name="Crossley D.A. 2nd"/>
            <person name="Rhen T."/>
        </authorList>
    </citation>
    <scope>NUCLEOTIDE SEQUENCE [LARGE SCALE GENOMIC DNA]</scope>
    <source>
        <strain evidence="5">KW</strain>
    </source>
</reference>
<accession>A0A8T1T3Y1</accession>
<keyword evidence="3" id="KW-0175">Coiled coil</keyword>
<dbReference type="PANTHER" id="PTHR22012">
    <property type="entry name" value="FIBROUS SHEATH INTERACTING PROTEIN 1"/>
    <property type="match status" value="1"/>
</dbReference>
<feature type="region of interest" description="Disordered" evidence="4">
    <location>
        <begin position="601"/>
        <end position="622"/>
    </location>
</feature>
<dbReference type="Proteomes" id="UP000765507">
    <property type="component" value="Unassembled WGS sequence"/>
</dbReference>
<evidence type="ECO:0000313" key="5">
    <source>
        <dbReference type="EMBL" id="KAG6935677.1"/>
    </source>
</evidence>
<proteinExistence type="inferred from homology"/>
<organism evidence="5 6">
    <name type="scientific">Chelydra serpentina</name>
    <name type="common">Snapping turtle</name>
    <name type="synonym">Testudo serpentina</name>
    <dbReference type="NCBI Taxonomy" id="8475"/>
    <lineage>
        <taxon>Eukaryota</taxon>
        <taxon>Metazoa</taxon>
        <taxon>Chordata</taxon>
        <taxon>Craniata</taxon>
        <taxon>Vertebrata</taxon>
        <taxon>Euteleostomi</taxon>
        <taxon>Archelosauria</taxon>
        <taxon>Testudinata</taxon>
        <taxon>Testudines</taxon>
        <taxon>Cryptodira</taxon>
        <taxon>Durocryptodira</taxon>
        <taxon>Americhelydia</taxon>
        <taxon>Chelydroidea</taxon>
        <taxon>Chelydridae</taxon>
        <taxon>Chelydra</taxon>
    </lineage>
</organism>
<name>A0A8T1T3Y1_CHESE</name>
<gene>
    <name evidence="5" type="primary">FSIP1</name>
    <name evidence="5" type="ORF">G0U57_014628</name>
</gene>
<dbReference type="EMBL" id="JAHGAV010000042">
    <property type="protein sequence ID" value="KAG6935677.1"/>
    <property type="molecule type" value="Genomic_DNA"/>
</dbReference>
<feature type="compositionally biased region" description="Basic and acidic residues" evidence="4">
    <location>
        <begin position="67"/>
        <end position="81"/>
    </location>
</feature>
<evidence type="ECO:0000256" key="3">
    <source>
        <dbReference type="ARBA" id="ARBA00023054"/>
    </source>
</evidence>
<sequence length="639" mass="72028">TARVTPRRVRCCRAWLRSRRMTMDITRGNLDEISRPASSSRVHPISRALSASLEVLTPEPCLSKVSSVDHKEDNSRNSSVEEDKDDDSEMHEMKKMRTSPQASEGEINCIFQQQRQNANECPANSNNLENTEEKDIDPRIQEAIKKMNKLDKILAKKQSREREIKKQGREVRAKLWEELQSVTSLSASGTQEEIENTKKFLALTSSLPETVDPSHSEEDEIFISVFHTQINSEAYDCNEKQAVQDHLNEIKTSGSLKVTGKTDQKSDTRSKNTQDFIKKNIELAMDSGSQLVMLAEEKKRLVELLKDIEDNGTELQGIEEDVSGWLIPGEGYTPEPMEYHHLNEIDAKLQVVLSNGDFSASHSSCSKVPRQIYQESLAYANRSLEAVPGEKALQDTREQREQQNRLKKINQQLKNLEGNLPEELPCLSEGQLVTLLEECMQFPRTISNVTMPELQESLSDGISPSCYTTQDSTLISRSTLSKLLDEARSVGMLTAQEKAGIEDKSKCESAESETCGYYLSKALAISHLSKDSVSQIEEPDDLESSLEMENNSNTEGYFMSKALSAKRLKKPSFLDELFYCISMNNELSTEADIPSIPLQTRRESGREEIITKQTPGEHEHWPVDLLGEDDLKIEDVTGE</sequence>
<comment type="caution">
    <text evidence="5">The sequence shown here is derived from an EMBL/GenBank/DDBJ whole genome shotgun (WGS) entry which is preliminary data.</text>
</comment>
<keyword evidence="6" id="KW-1185">Reference proteome</keyword>
<protein>
    <recommendedName>
        <fullName evidence="2">Fibrous sheath-interacting protein 1</fullName>
    </recommendedName>
</protein>
<dbReference type="Pfam" id="PF15554">
    <property type="entry name" value="FSIP1"/>
    <property type="match status" value="1"/>
</dbReference>
<evidence type="ECO:0000313" key="6">
    <source>
        <dbReference type="Proteomes" id="UP000765507"/>
    </source>
</evidence>
<comment type="similarity">
    <text evidence="1">Belongs to the FSIP1 family.</text>
</comment>
<evidence type="ECO:0000256" key="1">
    <source>
        <dbReference type="ARBA" id="ARBA00010495"/>
    </source>
</evidence>
<feature type="region of interest" description="Disordered" evidence="4">
    <location>
        <begin position="64"/>
        <end position="103"/>
    </location>
</feature>
<dbReference type="PANTHER" id="PTHR22012:SF2">
    <property type="entry name" value="FIBROUS SHEATH-INTERACTING PROTEIN 1"/>
    <property type="match status" value="1"/>
</dbReference>
<dbReference type="PRINTS" id="PR02075">
    <property type="entry name" value="FIBSHEATHIP1"/>
</dbReference>
<evidence type="ECO:0000256" key="4">
    <source>
        <dbReference type="SAM" id="MobiDB-lite"/>
    </source>
</evidence>
<dbReference type="InterPro" id="IPR026246">
    <property type="entry name" value="Fsip1"/>
</dbReference>